<keyword evidence="1" id="KW-0472">Membrane</keyword>
<reference evidence="2 3" key="1">
    <citation type="submission" date="2010-05" db="EMBL/GenBank/DDBJ databases">
        <title>The Genome Sequence of Thecamonas trahens ATCC 50062.</title>
        <authorList>
            <consortium name="The Broad Institute Genome Sequencing Platform"/>
            <person name="Russ C."/>
            <person name="Cuomo C."/>
            <person name="Shea T."/>
            <person name="Young S.K."/>
            <person name="Zeng Q."/>
            <person name="Koehrsen M."/>
            <person name="Haas B."/>
            <person name="Borodovsky M."/>
            <person name="Guigo R."/>
            <person name="Alvarado L."/>
            <person name="Berlin A."/>
            <person name="Bochicchio J."/>
            <person name="Borenstein D."/>
            <person name="Chapman S."/>
            <person name="Chen Z."/>
            <person name="Freedman E."/>
            <person name="Gellesch M."/>
            <person name="Goldberg J."/>
            <person name="Griggs A."/>
            <person name="Gujja S."/>
            <person name="Heilman E."/>
            <person name="Heiman D."/>
            <person name="Hepburn T."/>
            <person name="Howarth C."/>
            <person name="Jen D."/>
            <person name="Larson L."/>
            <person name="Mehta T."/>
            <person name="Park D."/>
            <person name="Pearson M."/>
            <person name="Roberts A."/>
            <person name="Saif S."/>
            <person name="Shenoy N."/>
            <person name="Sisk P."/>
            <person name="Stolte C."/>
            <person name="Sykes S."/>
            <person name="Thomson T."/>
            <person name="Walk T."/>
            <person name="White J."/>
            <person name="Yandava C."/>
            <person name="Burger G."/>
            <person name="Gray M.W."/>
            <person name="Holland P.W.H."/>
            <person name="King N."/>
            <person name="Lang F.B.F."/>
            <person name="Roger A.J."/>
            <person name="Ruiz-Trillo I."/>
            <person name="Lander E."/>
            <person name="Nusbaum C."/>
        </authorList>
    </citation>
    <scope>NUCLEOTIDE SEQUENCE [LARGE SCALE GENOMIC DNA]</scope>
    <source>
        <strain evidence="2 3">ATCC 50062</strain>
    </source>
</reference>
<keyword evidence="1" id="KW-0812">Transmembrane</keyword>
<sequence>MVCPDGGCGAAGAEACAAGVGGCCWFFVDDAGKEHCSNEPPPLELAVTGGDLVRTCRCVLDSDSPCAACNASQPCVACKAGYSLIASSQCCTLVPAPIYDDHNDGLVAAIVIPLVVLLMCGLIIAYTRRATAAPGDSPQFASYTAVYGSLLASKGDAIQPTYKRVRTDSEYAHYSHFASVGADASIQSPVER</sequence>
<feature type="transmembrane region" description="Helical" evidence="1">
    <location>
        <begin position="105"/>
        <end position="126"/>
    </location>
</feature>
<proteinExistence type="predicted"/>
<keyword evidence="3" id="KW-1185">Reference proteome</keyword>
<organism evidence="2 3">
    <name type="scientific">Thecamonas trahens ATCC 50062</name>
    <dbReference type="NCBI Taxonomy" id="461836"/>
    <lineage>
        <taxon>Eukaryota</taxon>
        <taxon>Apusozoa</taxon>
        <taxon>Apusomonadida</taxon>
        <taxon>Apusomonadidae</taxon>
        <taxon>Thecamonas</taxon>
    </lineage>
</organism>
<evidence type="ECO:0000256" key="1">
    <source>
        <dbReference type="SAM" id="Phobius"/>
    </source>
</evidence>
<keyword evidence="1" id="KW-1133">Transmembrane helix</keyword>
<dbReference type="RefSeq" id="XP_013763045.1">
    <property type="nucleotide sequence ID" value="XM_013907591.1"/>
</dbReference>
<dbReference type="AlphaFoldDB" id="A0A0L0D1T6"/>
<gene>
    <name evidence="2" type="ORF">AMSG_00183</name>
</gene>
<dbReference type="Proteomes" id="UP000054408">
    <property type="component" value="Unassembled WGS sequence"/>
</dbReference>
<evidence type="ECO:0000313" key="3">
    <source>
        <dbReference type="Proteomes" id="UP000054408"/>
    </source>
</evidence>
<name>A0A0L0D1T6_THETB</name>
<protein>
    <submittedName>
        <fullName evidence="2">Uncharacterized protein</fullName>
    </submittedName>
</protein>
<dbReference type="GeneID" id="25560002"/>
<accession>A0A0L0D1T6</accession>
<evidence type="ECO:0000313" key="2">
    <source>
        <dbReference type="EMBL" id="KNC46065.1"/>
    </source>
</evidence>
<dbReference type="EMBL" id="GL349433">
    <property type="protein sequence ID" value="KNC46065.1"/>
    <property type="molecule type" value="Genomic_DNA"/>
</dbReference>